<dbReference type="Gene3D" id="1.10.510.10">
    <property type="entry name" value="Transferase(Phosphotransferase) domain 1"/>
    <property type="match status" value="1"/>
</dbReference>
<keyword evidence="8" id="KW-1185">Reference proteome</keyword>
<evidence type="ECO:0000259" key="6">
    <source>
        <dbReference type="PROSITE" id="PS50011"/>
    </source>
</evidence>
<dbReference type="Pfam" id="PF00069">
    <property type="entry name" value="Pkinase"/>
    <property type="match status" value="1"/>
</dbReference>
<name>A0A4Q9LV13_9MICR</name>
<feature type="region of interest" description="Disordered" evidence="5">
    <location>
        <begin position="558"/>
        <end position="589"/>
    </location>
</feature>
<dbReference type="PANTHER" id="PTHR44329">
    <property type="entry name" value="SERINE/THREONINE-PROTEIN KINASE TNNI3K-RELATED"/>
    <property type="match status" value="1"/>
</dbReference>
<dbReference type="EMBL" id="PITK01001192">
    <property type="protein sequence ID" value="TBU11465.1"/>
    <property type="molecule type" value="Genomic_DNA"/>
</dbReference>
<proteinExistence type="predicted"/>
<dbReference type="InterPro" id="IPR051681">
    <property type="entry name" value="Ser/Thr_Kinases-Pseudokinases"/>
</dbReference>
<feature type="compositionally biased region" description="Polar residues" evidence="5">
    <location>
        <begin position="570"/>
        <end position="589"/>
    </location>
</feature>
<evidence type="ECO:0000313" key="7">
    <source>
        <dbReference type="EMBL" id="TBU11465.1"/>
    </source>
</evidence>
<dbReference type="PROSITE" id="PS00108">
    <property type="entry name" value="PROTEIN_KINASE_ST"/>
    <property type="match status" value="1"/>
</dbReference>
<dbReference type="AlphaFoldDB" id="A0A4Q9LV13"/>
<accession>A0A4Q9LV13</accession>
<dbReference type="GO" id="GO:0005524">
    <property type="term" value="F:ATP binding"/>
    <property type="evidence" value="ECO:0007669"/>
    <property type="project" value="UniProtKB-KW"/>
</dbReference>
<dbReference type="InterPro" id="IPR000719">
    <property type="entry name" value="Prot_kinase_dom"/>
</dbReference>
<keyword evidence="4" id="KW-0067">ATP-binding</keyword>
<evidence type="ECO:0000256" key="4">
    <source>
        <dbReference type="ARBA" id="ARBA00022840"/>
    </source>
</evidence>
<organism evidence="7 8">
    <name type="scientific">Hamiltosporidium tvaerminnensis</name>
    <dbReference type="NCBI Taxonomy" id="1176355"/>
    <lineage>
        <taxon>Eukaryota</taxon>
        <taxon>Fungi</taxon>
        <taxon>Fungi incertae sedis</taxon>
        <taxon>Microsporidia</taxon>
        <taxon>Dubosqiidae</taxon>
        <taxon>Hamiltosporidium</taxon>
    </lineage>
</organism>
<evidence type="ECO:0000256" key="2">
    <source>
        <dbReference type="ARBA" id="ARBA00022741"/>
    </source>
</evidence>
<dbReference type="GO" id="GO:0004674">
    <property type="term" value="F:protein serine/threonine kinase activity"/>
    <property type="evidence" value="ECO:0007669"/>
    <property type="project" value="TreeGrafter"/>
</dbReference>
<dbReference type="STRING" id="1176355.A0A4Q9LV13"/>
<dbReference type="Proteomes" id="UP000292282">
    <property type="component" value="Unassembled WGS sequence"/>
</dbReference>
<dbReference type="SUPFAM" id="SSF56112">
    <property type="entry name" value="Protein kinase-like (PK-like)"/>
    <property type="match status" value="1"/>
</dbReference>
<sequence length="611" mass="71988">MKEISFLKQLSHPNIISGTLFSNGYINYLEMRFVEFDLTEYILKQVLDALYYLKNKQIIHNDLKHNNILIDEYLDIKICDFGISCYKKELAFPFKTLPPTDLEKYIVYSPELKKSEEYDEQSDMYSFVDSLLMSAYFDFLYENMFCFGELKDFEIKTETKFISKKDKILTIIGENENKIDIFCCCHILTSLRYTSKSKKLNLGENDYSNSTHTFNQITTKRFLYSLRSEHMLLQLLDCLEKSKEISTRRAAILKVENNNKTHLALIKGFLKVKYRLVEEVTKKSLEEAQLAKLYNEIEKRKLHSKLYKARKNELVSVSDSSRWLKKENIRPRDEAVFCYIQDRNVFWRADNVCQHCGKSGKTVDHLATRYENEVVRCLHLLLLNRYNFKSSKRIRSHSVQEILDNEYAEIRVDTRIKTDVKIRNNRPDIFILDKKKNKITLIEVGITSQDSLQIVETEKLRKYDLLANDVEIIPYVMTWDGIVTKYHKSHLKRLEIPMNVEAYIQSIVLKKTVETISFDRRRGLESRLNAEESWERASMGVIMRSEMHEELKPYLKEEKREEDGVKTLKPKNNTPLISQGGTTLEEPTNNINEESDLEEETIVVKVVEENR</sequence>
<dbReference type="InterPro" id="IPR011009">
    <property type="entry name" value="Kinase-like_dom_sf"/>
</dbReference>
<reference evidence="7 8" key="1">
    <citation type="submission" date="2017-12" db="EMBL/GenBank/DDBJ databases">
        <authorList>
            <person name="Pombert J.-F."/>
            <person name="Haag K.L."/>
            <person name="Ebert D."/>
        </authorList>
    </citation>
    <scope>NUCLEOTIDE SEQUENCE [LARGE SCALE GENOMIC DNA]</scope>
    <source>
        <strain evidence="7">IL-G-3</strain>
    </source>
</reference>
<dbReference type="OrthoDB" id="2187328at2759"/>
<dbReference type="PANTHER" id="PTHR44329:SF288">
    <property type="entry name" value="MITOGEN-ACTIVATED PROTEIN KINASE KINASE KINASE 20"/>
    <property type="match status" value="1"/>
</dbReference>
<keyword evidence="2" id="KW-0547">Nucleotide-binding</keyword>
<keyword evidence="1" id="KW-0808">Transferase</keyword>
<dbReference type="CDD" id="cd00180">
    <property type="entry name" value="PKc"/>
    <property type="match status" value="1"/>
</dbReference>
<gene>
    <name evidence="7" type="ORF">CWI38_1192p0010</name>
</gene>
<feature type="domain" description="Protein kinase" evidence="6">
    <location>
        <begin position="1"/>
        <end position="265"/>
    </location>
</feature>
<comment type="caution">
    <text evidence="7">The sequence shown here is derived from an EMBL/GenBank/DDBJ whole genome shotgun (WGS) entry which is preliminary data.</text>
</comment>
<evidence type="ECO:0000256" key="3">
    <source>
        <dbReference type="ARBA" id="ARBA00022777"/>
    </source>
</evidence>
<evidence type="ECO:0000313" key="8">
    <source>
        <dbReference type="Proteomes" id="UP000292282"/>
    </source>
</evidence>
<dbReference type="VEuPathDB" id="MicrosporidiaDB:CWI38_1192p0010"/>
<evidence type="ECO:0000256" key="5">
    <source>
        <dbReference type="SAM" id="MobiDB-lite"/>
    </source>
</evidence>
<evidence type="ECO:0000256" key="1">
    <source>
        <dbReference type="ARBA" id="ARBA00022679"/>
    </source>
</evidence>
<dbReference type="PROSITE" id="PS50011">
    <property type="entry name" value="PROTEIN_KINASE_DOM"/>
    <property type="match status" value="1"/>
</dbReference>
<protein>
    <recommendedName>
        <fullName evidence="6">Protein kinase domain-containing protein</fullName>
    </recommendedName>
</protein>
<keyword evidence="3" id="KW-0418">Kinase</keyword>
<dbReference type="InterPro" id="IPR008271">
    <property type="entry name" value="Ser/Thr_kinase_AS"/>
</dbReference>
<dbReference type="SMART" id="SM00220">
    <property type="entry name" value="S_TKc"/>
    <property type="match status" value="1"/>
</dbReference>